<proteinExistence type="predicted"/>
<comment type="caution">
    <text evidence="2">The sequence shown here is derived from an EMBL/GenBank/DDBJ whole genome shotgun (WGS) entry which is preliminary data.</text>
</comment>
<dbReference type="Proteomes" id="UP001530315">
    <property type="component" value="Unassembled WGS sequence"/>
</dbReference>
<protein>
    <submittedName>
        <fullName evidence="2">Uncharacterized protein</fullName>
    </submittedName>
</protein>
<evidence type="ECO:0000313" key="3">
    <source>
        <dbReference type="Proteomes" id="UP001530315"/>
    </source>
</evidence>
<sequence length="498" mass="54789">MMRQHVGGGRGIYDPKMEPSVWEALTVKDDEEMEEVVAEILNAEKPTPVIVALEQDPTDDRDPNTYYLFLAFPPPSMTEDGGGGVGTPGSPGLYRRVRVPLLAFCELLADAFDTQMTSTTLCFVADASSGLGSEILTTVVKRCNYEVAVISSPAWMTSLSLLISRKIHSISTQQFERVAFALCRLDAWRVRESVGASRTVLFSLPGQSCVPILLPLIQRVFVHDRHVFVYDGCCYSVELGTALYKRYGSSYRQQAAGEDWEEVSASPRLISNFPMAPLRHIRELPETLAKINGIQASVVESWMASVDTFLDMKSKEKENFYAPFVCRMGFLMNRSVFGNGSRGDVSELALKNVLQYITGSKSRALPSAVMSEAASCLGEMRSKFYDAVKGSTLSDDEKALIEKCVFTHKAILLGDKTLLDTVQPKEDWSLKAAKKLKSCLCCIPGEGDEDDENDDGESSRPKDGMDLSGAGASLLNTGRPKYIDGKSQFAFDPTLFSK</sequence>
<feature type="region of interest" description="Disordered" evidence="1">
    <location>
        <begin position="448"/>
        <end position="485"/>
    </location>
</feature>
<reference evidence="2 3" key="1">
    <citation type="submission" date="2024-10" db="EMBL/GenBank/DDBJ databases">
        <title>Updated reference genomes for cyclostephanoid diatoms.</title>
        <authorList>
            <person name="Roberts W.R."/>
            <person name="Alverson A.J."/>
        </authorList>
    </citation>
    <scope>NUCLEOTIDE SEQUENCE [LARGE SCALE GENOMIC DNA]</scope>
    <source>
        <strain evidence="2 3">AJA276-08</strain>
    </source>
</reference>
<accession>A0ABD3PVQ1</accession>
<keyword evidence="3" id="KW-1185">Reference proteome</keyword>
<gene>
    <name evidence="2" type="ORF">ACHAW5_010403</name>
</gene>
<evidence type="ECO:0000256" key="1">
    <source>
        <dbReference type="SAM" id="MobiDB-lite"/>
    </source>
</evidence>
<evidence type="ECO:0000313" key="2">
    <source>
        <dbReference type="EMBL" id="KAL3792145.1"/>
    </source>
</evidence>
<dbReference type="AlphaFoldDB" id="A0ABD3PVQ1"/>
<organism evidence="2 3">
    <name type="scientific">Stephanodiscus triporus</name>
    <dbReference type="NCBI Taxonomy" id="2934178"/>
    <lineage>
        <taxon>Eukaryota</taxon>
        <taxon>Sar</taxon>
        <taxon>Stramenopiles</taxon>
        <taxon>Ochrophyta</taxon>
        <taxon>Bacillariophyta</taxon>
        <taxon>Coscinodiscophyceae</taxon>
        <taxon>Thalassiosirophycidae</taxon>
        <taxon>Stephanodiscales</taxon>
        <taxon>Stephanodiscaceae</taxon>
        <taxon>Stephanodiscus</taxon>
    </lineage>
</organism>
<name>A0ABD3PVQ1_9STRA</name>
<dbReference type="EMBL" id="JALLAZ020000563">
    <property type="protein sequence ID" value="KAL3792145.1"/>
    <property type="molecule type" value="Genomic_DNA"/>
</dbReference>